<keyword evidence="5" id="KW-0547">Nucleotide-binding</keyword>
<evidence type="ECO:0000313" key="12">
    <source>
        <dbReference type="Proteomes" id="UP000265618"/>
    </source>
</evidence>
<proteinExistence type="predicted"/>
<dbReference type="PANTHER" id="PTHR24223">
    <property type="entry name" value="ATP-BINDING CASSETTE SUB-FAMILY C"/>
    <property type="match status" value="1"/>
</dbReference>
<dbReference type="Proteomes" id="UP000265618">
    <property type="component" value="Unassembled WGS sequence"/>
</dbReference>
<evidence type="ECO:0000256" key="6">
    <source>
        <dbReference type="ARBA" id="ARBA00022840"/>
    </source>
</evidence>
<dbReference type="InterPro" id="IPR036640">
    <property type="entry name" value="ABC1_TM_sf"/>
</dbReference>
<dbReference type="GO" id="GO:0140359">
    <property type="term" value="F:ABC-type transporter activity"/>
    <property type="evidence" value="ECO:0007669"/>
    <property type="project" value="InterPro"/>
</dbReference>
<dbReference type="GO" id="GO:0016020">
    <property type="term" value="C:membrane"/>
    <property type="evidence" value="ECO:0007669"/>
    <property type="project" value="InterPro"/>
</dbReference>
<dbReference type="InterPro" id="IPR050173">
    <property type="entry name" value="ABC_transporter_C-like"/>
</dbReference>
<sequence>SYRAAVQQDVIQSKYSPSQSYTRTLVQAYKKWILKGILPKLIQDSLLFLNPIMIEVVLDFVSDSKESGTTDYALLMYYVVGLFVLRSIQALALHQYFHNVYTLGLVASLGTSALLYSKIGTLSEYTLQAASIGKVVNLLFSDASRYKSVSTNIHLVWSLPFQITVSMVMLTSSFGPMALVGLVIMALAVPLQSALTRMTYAYRTRYLILSCSVIV</sequence>
<feature type="transmembrane region" description="Helical" evidence="9">
    <location>
        <begin position="177"/>
        <end position="195"/>
    </location>
</feature>
<name>A0A9K3D6Q3_9EUKA</name>
<evidence type="ECO:0000256" key="3">
    <source>
        <dbReference type="ARBA" id="ARBA00022692"/>
    </source>
</evidence>
<evidence type="ECO:0000256" key="5">
    <source>
        <dbReference type="ARBA" id="ARBA00022741"/>
    </source>
</evidence>
<dbReference type="OrthoDB" id="6500128at2759"/>
<accession>A0A9K3D6Q3</accession>
<dbReference type="EMBL" id="BDIP01003966">
    <property type="protein sequence ID" value="GIQ88328.1"/>
    <property type="molecule type" value="Genomic_DNA"/>
</dbReference>
<keyword evidence="2" id="KW-0813">Transport</keyword>
<comment type="subcellular location">
    <subcellularLocation>
        <location evidence="1">Endomembrane system</location>
        <topology evidence="1">Multi-pass membrane protein</topology>
    </subcellularLocation>
</comment>
<dbReference type="AlphaFoldDB" id="A0A9K3D6Q3"/>
<dbReference type="GO" id="GO:0012505">
    <property type="term" value="C:endomembrane system"/>
    <property type="evidence" value="ECO:0007669"/>
    <property type="project" value="UniProtKB-SubCell"/>
</dbReference>
<evidence type="ECO:0000256" key="7">
    <source>
        <dbReference type="ARBA" id="ARBA00022989"/>
    </source>
</evidence>
<gene>
    <name evidence="11" type="ORF">KIPB_010554</name>
</gene>
<evidence type="ECO:0000256" key="4">
    <source>
        <dbReference type="ARBA" id="ARBA00022737"/>
    </source>
</evidence>
<keyword evidence="4" id="KW-0677">Repeat</keyword>
<feature type="transmembrane region" description="Helical" evidence="9">
    <location>
        <begin position="72"/>
        <end position="93"/>
    </location>
</feature>
<dbReference type="PANTHER" id="PTHR24223:SF443">
    <property type="entry name" value="MULTIDRUG-RESISTANCE LIKE PROTEIN 1, ISOFORM I"/>
    <property type="match status" value="1"/>
</dbReference>
<feature type="non-terminal residue" evidence="11">
    <location>
        <position position="215"/>
    </location>
</feature>
<organism evidence="11 12">
    <name type="scientific">Kipferlia bialata</name>
    <dbReference type="NCBI Taxonomy" id="797122"/>
    <lineage>
        <taxon>Eukaryota</taxon>
        <taxon>Metamonada</taxon>
        <taxon>Carpediemonas-like organisms</taxon>
        <taxon>Kipferlia</taxon>
    </lineage>
</organism>
<feature type="domain" description="ABC transmembrane type-1" evidence="10">
    <location>
        <begin position="41"/>
        <end position="206"/>
    </location>
</feature>
<comment type="caution">
    <text evidence="11">The sequence shown here is derived from an EMBL/GenBank/DDBJ whole genome shotgun (WGS) entry which is preliminary data.</text>
</comment>
<evidence type="ECO:0000256" key="8">
    <source>
        <dbReference type="ARBA" id="ARBA00023136"/>
    </source>
</evidence>
<evidence type="ECO:0000256" key="9">
    <source>
        <dbReference type="SAM" id="Phobius"/>
    </source>
</evidence>
<dbReference type="Gene3D" id="1.20.1560.10">
    <property type="entry name" value="ABC transporter type 1, transmembrane domain"/>
    <property type="match status" value="1"/>
</dbReference>
<evidence type="ECO:0000259" key="10">
    <source>
        <dbReference type="PROSITE" id="PS50929"/>
    </source>
</evidence>
<dbReference type="Pfam" id="PF00664">
    <property type="entry name" value="ABC_membrane"/>
    <property type="match status" value="1"/>
</dbReference>
<evidence type="ECO:0000313" key="11">
    <source>
        <dbReference type="EMBL" id="GIQ88328.1"/>
    </source>
</evidence>
<keyword evidence="8 9" id="KW-0472">Membrane</keyword>
<dbReference type="PROSITE" id="PS50929">
    <property type="entry name" value="ABC_TM1F"/>
    <property type="match status" value="1"/>
</dbReference>
<dbReference type="GO" id="GO:0005524">
    <property type="term" value="F:ATP binding"/>
    <property type="evidence" value="ECO:0007669"/>
    <property type="project" value="UniProtKB-KW"/>
</dbReference>
<keyword evidence="12" id="KW-1185">Reference proteome</keyword>
<keyword evidence="7 9" id="KW-1133">Transmembrane helix</keyword>
<dbReference type="SUPFAM" id="SSF90123">
    <property type="entry name" value="ABC transporter transmembrane region"/>
    <property type="match status" value="1"/>
</dbReference>
<reference evidence="11 12" key="1">
    <citation type="journal article" date="2018" name="PLoS ONE">
        <title>The draft genome of Kipferlia bialata reveals reductive genome evolution in fornicate parasites.</title>
        <authorList>
            <person name="Tanifuji G."/>
            <person name="Takabayashi S."/>
            <person name="Kume K."/>
            <person name="Takagi M."/>
            <person name="Nakayama T."/>
            <person name="Kamikawa R."/>
            <person name="Inagaki Y."/>
            <person name="Hashimoto T."/>
        </authorList>
    </citation>
    <scope>NUCLEOTIDE SEQUENCE [LARGE SCALE GENOMIC DNA]</scope>
    <source>
        <strain evidence="11">NY0173</strain>
    </source>
</reference>
<evidence type="ECO:0000256" key="2">
    <source>
        <dbReference type="ARBA" id="ARBA00022448"/>
    </source>
</evidence>
<keyword evidence="3 9" id="KW-0812">Transmembrane</keyword>
<keyword evidence="6" id="KW-0067">ATP-binding</keyword>
<protein>
    <recommendedName>
        <fullName evidence="10">ABC transmembrane type-1 domain-containing protein</fullName>
    </recommendedName>
</protein>
<evidence type="ECO:0000256" key="1">
    <source>
        <dbReference type="ARBA" id="ARBA00004127"/>
    </source>
</evidence>
<dbReference type="InterPro" id="IPR011527">
    <property type="entry name" value="ABC1_TM_dom"/>
</dbReference>